<protein>
    <submittedName>
        <fullName evidence="8">Chromate efflux transporter</fullName>
    </submittedName>
</protein>
<gene>
    <name evidence="8" type="primary">chrA</name>
    <name evidence="8" type="ORF">IC807_04410</name>
</gene>
<evidence type="ECO:0000313" key="8">
    <source>
        <dbReference type="EMBL" id="QNU18909.1"/>
    </source>
</evidence>
<feature type="transmembrane region" description="Helical" evidence="7">
    <location>
        <begin position="205"/>
        <end position="227"/>
    </location>
</feature>
<dbReference type="GO" id="GO:0005886">
    <property type="term" value="C:plasma membrane"/>
    <property type="evidence" value="ECO:0007669"/>
    <property type="project" value="UniProtKB-SubCell"/>
</dbReference>
<reference evidence="8 9" key="1">
    <citation type="submission" date="2020-09" db="EMBL/GenBank/DDBJ databases">
        <title>Complete Geobacillus genomes through the use of hybrid genome assembly.</title>
        <authorList>
            <person name="Vera D.L."/>
            <person name="Venkateswaran K."/>
            <person name="Singh N.K."/>
            <person name="Landry K."/>
        </authorList>
    </citation>
    <scope>NUCLEOTIDE SEQUENCE [LARGE SCALE GENOMIC DNA]</scope>
    <source>
        <strain evidence="8 9">SURF-189</strain>
    </source>
</reference>
<dbReference type="InterPro" id="IPR003370">
    <property type="entry name" value="Chromate_transpt"/>
</dbReference>
<feature type="transmembrane region" description="Helical" evidence="7">
    <location>
        <begin position="336"/>
        <end position="354"/>
    </location>
</feature>
<accession>A0A7H1RXC0</accession>
<evidence type="ECO:0000256" key="3">
    <source>
        <dbReference type="ARBA" id="ARBA00022475"/>
    </source>
</evidence>
<dbReference type="EMBL" id="CP061470">
    <property type="protein sequence ID" value="QNU18909.1"/>
    <property type="molecule type" value="Genomic_DNA"/>
</dbReference>
<dbReference type="Pfam" id="PF02417">
    <property type="entry name" value="Chromate_transp"/>
    <property type="match status" value="2"/>
</dbReference>
<proteinExistence type="inferred from homology"/>
<dbReference type="InterPro" id="IPR014047">
    <property type="entry name" value="Chr_Tranpt_l_chain"/>
</dbReference>
<name>A0A7H1RXC0_9BACL</name>
<dbReference type="Proteomes" id="UP000516388">
    <property type="component" value="Chromosome"/>
</dbReference>
<dbReference type="GO" id="GO:0015109">
    <property type="term" value="F:chromate transmembrane transporter activity"/>
    <property type="evidence" value="ECO:0007669"/>
    <property type="project" value="InterPro"/>
</dbReference>
<comment type="subcellular location">
    <subcellularLocation>
        <location evidence="1">Cell membrane</location>
        <topology evidence="1">Multi-pass membrane protein</topology>
    </subcellularLocation>
</comment>
<feature type="transmembrane region" description="Helical" evidence="7">
    <location>
        <begin position="89"/>
        <end position="110"/>
    </location>
</feature>
<dbReference type="RefSeq" id="WP_020753936.1">
    <property type="nucleotide sequence ID" value="NZ_CP061470.1"/>
</dbReference>
<dbReference type="AlphaFoldDB" id="A0A7H1RXC0"/>
<feature type="transmembrane region" description="Helical" evidence="7">
    <location>
        <begin position="21"/>
        <end position="41"/>
    </location>
</feature>
<keyword evidence="3" id="KW-1003">Cell membrane</keyword>
<evidence type="ECO:0000256" key="2">
    <source>
        <dbReference type="ARBA" id="ARBA00005262"/>
    </source>
</evidence>
<keyword evidence="6 7" id="KW-0472">Membrane</keyword>
<comment type="similarity">
    <text evidence="2">Belongs to the chromate ion transporter (CHR) (TC 2.A.51) family.</text>
</comment>
<feature type="transmembrane region" description="Helical" evidence="7">
    <location>
        <begin position="304"/>
        <end position="324"/>
    </location>
</feature>
<keyword evidence="4 7" id="KW-0812">Transmembrane</keyword>
<feature type="transmembrane region" description="Helical" evidence="7">
    <location>
        <begin position="239"/>
        <end position="257"/>
    </location>
</feature>
<sequence>MTLTDQQATSRRRSVWEVGKTALLLGLTSFGGPVAHLGYFYEEYVKRKKWIDEKTYADLVALCQFLPGPASSQVGIGIGFMRAGVWGALAAWLGFTLPSAVALSLVAVWLQHHSWGDAGWMHGLLLVTVAVVAQAVWEMARKFASSRLEATVAIIAAAAVLLAPGAWSQVAVIAAAGGIGAFGLRRKNVALSSSAAGIPPSIRRSTGLTLLSLFAVLLVALPLIRTWIHSPLLALFDSFYRAGALVFGGGHVVLPLLEAEVVPQGWVTANQFLAGYSAAQAVPGPLFTFAAYIGMAALGWKGALVATTAIFLPSFLLVLGAFPFWHWLRRHPRFQAALAGINAAVVGILLAALYDPIWTKTVKGPADLAFSLGAFLLLVVWKWPAWAVVLVSFVGGWLRAWLG</sequence>
<dbReference type="PIRSF" id="PIRSF004810">
    <property type="entry name" value="ChrA"/>
    <property type="match status" value="1"/>
</dbReference>
<dbReference type="PANTHER" id="PTHR33567:SF3">
    <property type="entry name" value="CHROMATE ION TRANSPORTER (EUROFUNG)"/>
    <property type="match status" value="1"/>
</dbReference>
<feature type="transmembrane region" description="Helical" evidence="7">
    <location>
        <begin position="278"/>
        <end position="298"/>
    </location>
</feature>
<evidence type="ECO:0000256" key="4">
    <source>
        <dbReference type="ARBA" id="ARBA00022692"/>
    </source>
</evidence>
<evidence type="ECO:0000256" key="7">
    <source>
        <dbReference type="SAM" id="Phobius"/>
    </source>
</evidence>
<evidence type="ECO:0000256" key="5">
    <source>
        <dbReference type="ARBA" id="ARBA00022989"/>
    </source>
</evidence>
<keyword evidence="9" id="KW-1185">Reference proteome</keyword>
<dbReference type="PANTHER" id="PTHR33567">
    <property type="entry name" value="CHROMATE ION TRANSPORTER (EUROFUNG)"/>
    <property type="match status" value="1"/>
</dbReference>
<organism evidence="8 9">
    <name type="scientific">Geobacillus zalihae</name>
    <dbReference type="NCBI Taxonomy" id="213419"/>
    <lineage>
        <taxon>Bacteria</taxon>
        <taxon>Bacillati</taxon>
        <taxon>Bacillota</taxon>
        <taxon>Bacilli</taxon>
        <taxon>Bacillales</taxon>
        <taxon>Anoxybacillaceae</taxon>
        <taxon>Geobacillus</taxon>
    </lineage>
</organism>
<feature type="transmembrane region" description="Helical" evidence="7">
    <location>
        <begin position="374"/>
        <end position="398"/>
    </location>
</feature>
<evidence type="ECO:0000256" key="1">
    <source>
        <dbReference type="ARBA" id="ARBA00004651"/>
    </source>
</evidence>
<evidence type="ECO:0000256" key="6">
    <source>
        <dbReference type="ARBA" id="ARBA00023136"/>
    </source>
</evidence>
<feature type="transmembrane region" description="Helical" evidence="7">
    <location>
        <begin position="152"/>
        <end position="184"/>
    </location>
</feature>
<dbReference type="KEGG" id="gza:IC807_04410"/>
<keyword evidence="5 7" id="KW-1133">Transmembrane helix</keyword>
<feature type="transmembrane region" description="Helical" evidence="7">
    <location>
        <begin position="122"/>
        <end position="140"/>
    </location>
</feature>
<evidence type="ECO:0000313" key="9">
    <source>
        <dbReference type="Proteomes" id="UP000516388"/>
    </source>
</evidence>
<dbReference type="NCBIfam" id="TIGR00937">
    <property type="entry name" value="2A51"/>
    <property type="match status" value="1"/>
</dbReference>